<name>A0A6P0G8I5_9ACTN</name>
<evidence type="ECO:0000313" key="3">
    <source>
        <dbReference type="Proteomes" id="UP000471126"/>
    </source>
</evidence>
<proteinExistence type="predicted"/>
<comment type="caution">
    <text evidence="2">The sequence shown here is derived from an EMBL/GenBank/DDBJ whole genome shotgun (WGS) entry which is preliminary data.</text>
</comment>
<protein>
    <submittedName>
        <fullName evidence="2">Alpha/beta hydrolase</fullName>
    </submittedName>
</protein>
<dbReference type="Gene3D" id="3.40.50.1820">
    <property type="entry name" value="alpha/beta hydrolase"/>
    <property type="match status" value="1"/>
</dbReference>
<dbReference type="GO" id="GO:0016787">
    <property type="term" value="F:hydrolase activity"/>
    <property type="evidence" value="ECO:0007669"/>
    <property type="project" value="UniProtKB-KW"/>
</dbReference>
<dbReference type="PANTHER" id="PTHR12277">
    <property type="entry name" value="ALPHA/BETA HYDROLASE DOMAIN-CONTAINING PROTEIN"/>
    <property type="match status" value="1"/>
</dbReference>
<organism evidence="2 3">
    <name type="scientific">Geodermatophilus normandii</name>
    <dbReference type="NCBI Taxonomy" id="1137989"/>
    <lineage>
        <taxon>Bacteria</taxon>
        <taxon>Bacillati</taxon>
        <taxon>Actinomycetota</taxon>
        <taxon>Actinomycetes</taxon>
        <taxon>Geodermatophilales</taxon>
        <taxon>Geodermatophilaceae</taxon>
        <taxon>Geodermatophilus</taxon>
    </lineage>
</organism>
<dbReference type="EMBL" id="JAAGWE010000001">
    <property type="protein sequence ID" value="NEM04436.1"/>
    <property type="molecule type" value="Genomic_DNA"/>
</dbReference>
<dbReference type="InterPro" id="IPR022742">
    <property type="entry name" value="Hydrolase_4"/>
</dbReference>
<dbReference type="Pfam" id="PF12146">
    <property type="entry name" value="Hydrolase_4"/>
    <property type="match status" value="1"/>
</dbReference>
<gene>
    <name evidence="2" type="ORF">GCU54_00120</name>
</gene>
<accession>A0A6P0G8I5</accession>
<reference evidence="2 3" key="1">
    <citation type="submission" date="2019-12" db="EMBL/GenBank/DDBJ databases">
        <title>WGS of CPCC 203550 I12A-02606.</title>
        <authorList>
            <person name="Jiang Z."/>
        </authorList>
    </citation>
    <scope>NUCLEOTIDE SEQUENCE [LARGE SCALE GENOMIC DNA]</scope>
    <source>
        <strain evidence="2 3">I12A-02606</strain>
    </source>
</reference>
<feature type="domain" description="Serine aminopeptidase S33" evidence="1">
    <location>
        <begin position="67"/>
        <end position="171"/>
    </location>
</feature>
<dbReference type="PANTHER" id="PTHR12277:SF79">
    <property type="entry name" value="XAA-PRO DIPEPTIDYL-PEPTIDASE-RELATED"/>
    <property type="match status" value="1"/>
</dbReference>
<evidence type="ECO:0000313" key="2">
    <source>
        <dbReference type="EMBL" id="NEM04436.1"/>
    </source>
</evidence>
<sequence length="266" mass="27675">MVVVVLLALLVGLLWALQRRLVYLPDDGPVPAAADAVPGGRDVRLTTADGLSLGAWFVPGATGDAPAVLVANGNGGHRGLRAPLARALSSAGLAVLLFDYRGYGGNPGSPSEEGLALDVRAARAWLLEEAGVPDDRLLYYGESLGCAVVTELAVEHPPAGLVLRSPFVDLAAVGSEHYPFLPVRSLLRDRYPVAEHVTRVRVPTTVVYGGADTIVPPSQSRRVADAAAGLHRQVEVPGADHNDAVLLDGTDLVDAVVELAALTGGR</sequence>
<dbReference type="SUPFAM" id="SSF53474">
    <property type="entry name" value="alpha/beta-Hydrolases"/>
    <property type="match status" value="1"/>
</dbReference>
<evidence type="ECO:0000259" key="1">
    <source>
        <dbReference type="Pfam" id="PF12146"/>
    </source>
</evidence>
<dbReference type="Proteomes" id="UP000471126">
    <property type="component" value="Unassembled WGS sequence"/>
</dbReference>
<keyword evidence="2" id="KW-0378">Hydrolase</keyword>
<dbReference type="AlphaFoldDB" id="A0A6P0G8I5"/>
<dbReference type="InterPro" id="IPR029058">
    <property type="entry name" value="AB_hydrolase_fold"/>
</dbReference>